<protein>
    <submittedName>
        <fullName evidence="1">Uncharacterized protein</fullName>
    </submittedName>
</protein>
<organism evidence="1">
    <name type="scientific">Medicago truncatula</name>
    <name type="common">Barrel medic</name>
    <name type="synonym">Medicago tribuloides</name>
    <dbReference type="NCBI Taxonomy" id="3880"/>
    <lineage>
        <taxon>Eukaryota</taxon>
        <taxon>Viridiplantae</taxon>
        <taxon>Streptophyta</taxon>
        <taxon>Embryophyta</taxon>
        <taxon>Tracheophyta</taxon>
        <taxon>Spermatophyta</taxon>
        <taxon>Magnoliopsida</taxon>
        <taxon>eudicotyledons</taxon>
        <taxon>Gunneridae</taxon>
        <taxon>Pentapetalae</taxon>
        <taxon>rosids</taxon>
        <taxon>fabids</taxon>
        <taxon>Fabales</taxon>
        <taxon>Fabaceae</taxon>
        <taxon>Papilionoideae</taxon>
        <taxon>50 kb inversion clade</taxon>
        <taxon>NPAAA clade</taxon>
        <taxon>Hologalegina</taxon>
        <taxon>IRL clade</taxon>
        <taxon>Trifolieae</taxon>
        <taxon>Medicago</taxon>
    </lineage>
</organism>
<reference evidence="1" key="1">
    <citation type="submission" date="2006-03" db="EMBL/GenBank/DDBJ databases">
        <authorList>
            <person name="Shaull S."/>
            <person name="Lin S."/>
            <person name="Dixon R."/>
            <person name="May G."/>
            <person name="Sumner L."/>
            <person name="Gonzales B."/>
            <person name="Cook D."/>
            <person name="Kim D."/>
            <person name="Roe B.A."/>
        </authorList>
    </citation>
    <scope>NUCLEOTIDE SEQUENCE</scope>
</reference>
<sequence length="71" mass="7656">MDMASAQNSINCSHVAAIAQLGVTDLIDLNNVPNNKPCDNSENEVIDLSNDEQETITISKIVLNLLLGNVF</sequence>
<dbReference type="AlphaFoldDB" id="A4PRH7"/>
<accession>A4PRH7</accession>
<name>A4PRH7_MEDTR</name>
<gene>
    <name evidence="1" type="ORF">MtrDRAFT_AC139525g25v2</name>
</gene>
<reference evidence="1" key="2">
    <citation type="submission" date="2007-04" db="EMBL/GenBank/DDBJ databases">
        <authorList>
            <consortium name="The International Medicago Genome Annotation Group"/>
        </authorList>
    </citation>
    <scope>NUCLEOTIDE SEQUENCE</scope>
</reference>
<evidence type="ECO:0000313" key="1">
    <source>
        <dbReference type="EMBL" id="ABO80187.1"/>
    </source>
</evidence>
<proteinExistence type="predicted"/>
<dbReference type="EMBL" id="AC139525">
    <property type="protein sequence ID" value="ABO80187.1"/>
    <property type="molecule type" value="Genomic_DNA"/>
</dbReference>